<evidence type="ECO:0000313" key="2">
    <source>
        <dbReference type="Proteomes" id="UP000046392"/>
    </source>
</evidence>
<dbReference type="AlphaFoldDB" id="A0A0N5BTE4"/>
<dbReference type="WBParaSite" id="SPAL_0000912650.1">
    <property type="protein sequence ID" value="SPAL_0000912650.1"/>
    <property type="gene ID" value="SPAL_0000912650"/>
</dbReference>
<keyword evidence="1" id="KW-0732">Signal</keyword>
<sequence>MMYFFLLFFLYNDLIEINCKEFQIIDVNRGIPVLFKFMRQEIFNKTRDIIYFALIFSPFQEKTNKTL</sequence>
<evidence type="ECO:0000256" key="1">
    <source>
        <dbReference type="SAM" id="SignalP"/>
    </source>
</evidence>
<reference evidence="3" key="1">
    <citation type="submission" date="2017-02" db="UniProtKB">
        <authorList>
            <consortium name="WormBaseParasite"/>
        </authorList>
    </citation>
    <scope>IDENTIFICATION</scope>
</reference>
<feature type="chain" id="PRO_5005894832" evidence="1">
    <location>
        <begin position="20"/>
        <end position="67"/>
    </location>
</feature>
<name>A0A0N5BTE4_STREA</name>
<organism evidence="2 3">
    <name type="scientific">Strongyloides papillosus</name>
    <name type="common">Intestinal threadworm</name>
    <dbReference type="NCBI Taxonomy" id="174720"/>
    <lineage>
        <taxon>Eukaryota</taxon>
        <taxon>Metazoa</taxon>
        <taxon>Ecdysozoa</taxon>
        <taxon>Nematoda</taxon>
        <taxon>Chromadorea</taxon>
        <taxon>Rhabditida</taxon>
        <taxon>Tylenchina</taxon>
        <taxon>Panagrolaimomorpha</taxon>
        <taxon>Strongyloidoidea</taxon>
        <taxon>Strongyloididae</taxon>
        <taxon>Strongyloides</taxon>
    </lineage>
</organism>
<feature type="signal peptide" evidence="1">
    <location>
        <begin position="1"/>
        <end position="19"/>
    </location>
</feature>
<proteinExistence type="predicted"/>
<dbReference type="Proteomes" id="UP000046392">
    <property type="component" value="Unplaced"/>
</dbReference>
<protein>
    <submittedName>
        <fullName evidence="3">Uncharacterized protein</fullName>
    </submittedName>
</protein>
<keyword evidence="2" id="KW-1185">Reference proteome</keyword>
<accession>A0A0N5BTE4</accession>
<evidence type="ECO:0000313" key="3">
    <source>
        <dbReference type="WBParaSite" id="SPAL_0000912650.1"/>
    </source>
</evidence>